<dbReference type="PANTHER" id="PTHR34599">
    <property type="entry name" value="PEROXIDASE-RELATED"/>
    <property type="match status" value="1"/>
</dbReference>
<feature type="chain" id="PRO_5046757474" evidence="2">
    <location>
        <begin position="22"/>
        <end position="1338"/>
    </location>
</feature>
<dbReference type="Pfam" id="PF07593">
    <property type="entry name" value="UnbV_ASPIC"/>
    <property type="match status" value="1"/>
</dbReference>
<proteinExistence type="predicted"/>
<evidence type="ECO:0000256" key="1">
    <source>
        <dbReference type="ARBA" id="ARBA00022729"/>
    </source>
</evidence>
<evidence type="ECO:0000259" key="5">
    <source>
        <dbReference type="Pfam" id="PF21167"/>
    </source>
</evidence>
<dbReference type="InterPro" id="IPR026444">
    <property type="entry name" value="Secre_tail"/>
</dbReference>
<dbReference type="InterPro" id="IPR052559">
    <property type="entry name" value="V-haloperoxidase"/>
</dbReference>
<sequence>MKRLIPIFYFLLLLSNTTSFSQTFKRFEQIANLDVLKENNGVAVADYDGDYDLDLFVVAKAQDEEGVESSQSKLFRNNNDGTFTDVTLGSGLLNLFPNTTGIRDNGYLDGFKYGVAWGDYDNDGYPDIFFTHALKIQLFHNNGDGTFTETTTEAGIERQNNCNNAGATWFDANKDGFLDIFISVWTGECGNLLYINNADGTFTNRSEFYGVNTTLFSYMSMPFDFNNDTWMDLYVSNDFFGPNELLINKSGNIFEEEGTAYNMDRTANYMGISINDYNNDGNFDIYVTDINENLLFSNNGNNTFSELAEDKGVLSTGWSWDCPFADFDLDGDEDLFVVNGFKSSFPNGEPNVYFENDATNGYIFREQTGNAGLGAVTMSVGATPFDYDNDGDLDLFVTSNDQESFFYQNTTITTNSVQNPHWFKVMLEGTVSNRNAIGTRVFITTDKGSLSRYFSGVGFLSQSIQPLHFGLANATTISEIKIEWPSGLVDTYNNLPIDTVILAKENDGYQIVDLPQAIKAKGCIDPTSCNYNPEAVEDDGSCEYLSPKTIQGANTSSFLSTESYSYGSVPSQNNSYEWHVSGGEIVEGHNTNTIIVKWGVEESGLVSVIETDTSCSSEQIKLEIELTASDLSEKYSVARLWNEALLNAIRGDYARPTVHARNLFHASIALYDSWAIYDDEAQTYLLGKTVHGFDSELMNFEPSEDKITARAKTISYAVYRLLSHRFKSSPSVLESQELFDHLMNDFGYDISFESTDYSNGNAAALGNYIAQTIIDYGYADGAREQFGYNNSFYLPVNQPLFPKNSGNSNLNDPNRWQPLSLREFIDQSGNLIPEASPDFLSPEWGYVAPFSLKEEDKAIYNRDGDAYTVYHDPLSPPYLNLNNSDVLSEAYKWGFSMVSIWGAHLDPSDGILWDISPKSIGNVKISNFPKNFDDFSKFYRLIEGGDIGTGHDLNPYTNAPYQEQMVPRGDYARVLAEFWADGPDSETPPGHWFTLLNYVSDHELLQKRLAGSGDILNALEWDVKSYFLLGGAMHDAAISAWSIKGWYDYIRPISAIRYMAELGQSSNNMLNNYHVAGIPLQEGYVEVVEAGDPLEGRQGEHIGKIKLYTWRGHDYIGDIDTDHAGVGWILAENWWPYQRPSFVTPPFAGYVSGHSTYSRAAAEVMTLLTGDAFFPGGYGEFIARKNEFLVFEEGPSVDVKLQWATYRDASDQCSLSRIWGGIHPPADDIPGRLIGEKIGIAAYNFGVEYFSGKNSTGENNLKHIVYPNPFQSDEALSVSNTLESDTFELVDIKGSIVKIPNKNYNPDSKITTITLPQSLAAGLYILKTGNTYKLILKY</sequence>
<dbReference type="Gene3D" id="2.130.10.130">
    <property type="entry name" value="Integrin alpha, N-terminal"/>
    <property type="match status" value="1"/>
</dbReference>
<gene>
    <name evidence="6" type="ORF">HHX25_03600</name>
</gene>
<dbReference type="SUPFAM" id="SSF48317">
    <property type="entry name" value="Acid phosphatase/Vanadium-dependent haloperoxidase"/>
    <property type="match status" value="1"/>
</dbReference>
<dbReference type="Pfam" id="PF21167">
    <property type="entry name" value="DUF6851"/>
    <property type="match status" value="1"/>
</dbReference>
<dbReference type="Proteomes" id="UP000746690">
    <property type="component" value="Unassembled WGS sequence"/>
</dbReference>
<dbReference type="InterPro" id="IPR016119">
    <property type="entry name" value="Br/Cl_peroxidase_C"/>
</dbReference>
<evidence type="ECO:0000259" key="3">
    <source>
        <dbReference type="Pfam" id="PF07593"/>
    </source>
</evidence>
<dbReference type="InterPro" id="IPR045829">
    <property type="entry name" value="PKD_6"/>
</dbReference>
<protein>
    <submittedName>
        <fullName evidence="6">T9SS type A sorting domain-containing protein</fullName>
    </submittedName>
</protein>
<feature type="signal peptide" evidence="2">
    <location>
        <begin position="1"/>
        <end position="21"/>
    </location>
</feature>
<dbReference type="RefSeq" id="WP_169670234.1">
    <property type="nucleotide sequence ID" value="NZ_JABBHF010000002.1"/>
</dbReference>
<reference evidence="6 7" key="1">
    <citation type="submission" date="2020-04" db="EMBL/GenBank/DDBJ databases">
        <title>A Flavivirga sp. nov.</title>
        <authorList>
            <person name="Sun X."/>
        </authorList>
    </citation>
    <scope>NUCLEOTIDE SEQUENCE [LARGE SCALE GENOMIC DNA]</scope>
    <source>
        <strain evidence="6 7">Y03</strain>
    </source>
</reference>
<keyword evidence="7" id="KW-1185">Reference proteome</keyword>
<feature type="domain" description="DUF6851" evidence="5">
    <location>
        <begin position="668"/>
        <end position="818"/>
    </location>
</feature>
<feature type="domain" description="PKD-like" evidence="4">
    <location>
        <begin position="547"/>
        <end position="619"/>
    </location>
</feature>
<feature type="domain" description="ASPIC/UnbV" evidence="3">
    <location>
        <begin position="436"/>
        <end position="500"/>
    </location>
</feature>
<dbReference type="Gene3D" id="1.10.606.10">
    <property type="entry name" value="Vanadium-containing Chloroperoxidase, domain 2"/>
    <property type="match status" value="1"/>
</dbReference>
<comment type="caution">
    <text evidence="6">The sequence shown here is derived from an EMBL/GenBank/DDBJ whole genome shotgun (WGS) entry which is preliminary data.</text>
</comment>
<keyword evidence="1 2" id="KW-0732">Signal</keyword>
<dbReference type="Pfam" id="PF19408">
    <property type="entry name" value="PKD_6"/>
    <property type="match status" value="1"/>
</dbReference>
<evidence type="ECO:0000313" key="7">
    <source>
        <dbReference type="Proteomes" id="UP000746690"/>
    </source>
</evidence>
<dbReference type="InterPro" id="IPR036938">
    <property type="entry name" value="PAP2/HPO_sf"/>
</dbReference>
<dbReference type="InterPro" id="IPR013517">
    <property type="entry name" value="FG-GAP"/>
</dbReference>
<evidence type="ECO:0000256" key="2">
    <source>
        <dbReference type="SAM" id="SignalP"/>
    </source>
</evidence>
<dbReference type="Pfam" id="PF13517">
    <property type="entry name" value="FG-GAP_3"/>
    <property type="match status" value="2"/>
</dbReference>
<dbReference type="PANTHER" id="PTHR34599:SF2">
    <property type="entry name" value="TRAF-TYPE DOMAIN-CONTAINING PROTEIN"/>
    <property type="match status" value="1"/>
</dbReference>
<dbReference type="EMBL" id="JABBHF010000002">
    <property type="protein sequence ID" value="NMH86575.1"/>
    <property type="molecule type" value="Genomic_DNA"/>
</dbReference>
<dbReference type="InterPro" id="IPR028994">
    <property type="entry name" value="Integrin_alpha_N"/>
</dbReference>
<organism evidence="6 7">
    <name type="scientific">Flavivirga algicola</name>
    <dbReference type="NCBI Taxonomy" id="2729136"/>
    <lineage>
        <taxon>Bacteria</taxon>
        <taxon>Pseudomonadati</taxon>
        <taxon>Bacteroidota</taxon>
        <taxon>Flavobacteriia</taxon>
        <taxon>Flavobacteriales</taxon>
        <taxon>Flavobacteriaceae</taxon>
        <taxon>Flavivirga</taxon>
    </lineage>
</organism>
<evidence type="ECO:0000259" key="4">
    <source>
        <dbReference type="Pfam" id="PF19408"/>
    </source>
</evidence>
<dbReference type="NCBIfam" id="TIGR04183">
    <property type="entry name" value="Por_Secre_tail"/>
    <property type="match status" value="1"/>
</dbReference>
<dbReference type="InterPro" id="IPR011519">
    <property type="entry name" value="UnbV_ASPIC"/>
</dbReference>
<dbReference type="SUPFAM" id="SSF69318">
    <property type="entry name" value="Integrin alpha N-terminal domain"/>
    <property type="match status" value="1"/>
</dbReference>
<evidence type="ECO:0000313" key="6">
    <source>
        <dbReference type="EMBL" id="NMH86575.1"/>
    </source>
</evidence>
<accession>A0ABX1RW38</accession>
<name>A0ABX1RW38_9FLAO</name>
<dbReference type="InterPro" id="IPR049283">
    <property type="entry name" value="DUF6851"/>
</dbReference>
<dbReference type="CDD" id="cd03398">
    <property type="entry name" value="PAP2_haloperoxidase"/>
    <property type="match status" value="1"/>
</dbReference>